<reference evidence="8 10" key="2">
    <citation type="submission" date="2018-10" db="EMBL/GenBank/DDBJ databases">
        <title>Genomic Encyclopedia of Type Strains, Phase IV (KMG-IV): sequencing the most valuable type-strain genomes for metagenomic binning, comparative biology and taxonomic classification.</title>
        <authorList>
            <person name="Goeker M."/>
        </authorList>
    </citation>
    <scope>NUCLEOTIDE SEQUENCE [LARGE SCALE GENOMIC DNA]</scope>
    <source>
        <strain evidence="8 10">DSM 19791</strain>
    </source>
</reference>
<keyword evidence="10" id="KW-1185">Reference proteome</keyword>
<sequence length="148" mass="15854">MPDFQNFEMTYWVWFAAAAVLAIMEIVAPGIFMIWLAMAAAATGLVTLALGLGWELQLGVFAILSVVAVFLGRNFLKRNPVETSDTGLNRRGERLVGQRVKVVEPITDGRGRVQVGDSPWLATGPDAPAGSMVRIVGVDGATLKVEPA</sequence>
<dbReference type="Pfam" id="PF01957">
    <property type="entry name" value="NfeD"/>
    <property type="match status" value="1"/>
</dbReference>
<keyword evidence="2 5" id="KW-0812">Transmembrane</keyword>
<dbReference type="KEGG" id="smic:SmB9_17020"/>
<proteinExistence type="predicted"/>
<feature type="transmembrane region" description="Helical" evidence="5">
    <location>
        <begin position="12"/>
        <end position="36"/>
    </location>
</feature>
<dbReference type="EMBL" id="RBWX01000007">
    <property type="protein sequence ID" value="RKS91123.1"/>
    <property type="molecule type" value="Genomic_DNA"/>
</dbReference>
<organism evidence="7 9">
    <name type="scientific">Sphingosinicella microcystinivorans</name>
    <dbReference type="NCBI Taxonomy" id="335406"/>
    <lineage>
        <taxon>Bacteria</taxon>
        <taxon>Pseudomonadati</taxon>
        <taxon>Pseudomonadota</taxon>
        <taxon>Alphaproteobacteria</taxon>
        <taxon>Sphingomonadales</taxon>
        <taxon>Sphingosinicellaceae</taxon>
        <taxon>Sphingosinicella</taxon>
    </lineage>
</organism>
<dbReference type="GO" id="GO:0005886">
    <property type="term" value="C:plasma membrane"/>
    <property type="evidence" value="ECO:0007669"/>
    <property type="project" value="TreeGrafter"/>
</dbReference>
<dbReference type="Gene3D" id="2.40.50.140">
    <property type="entry name" value="Nucleic acid-binding proteins"/>
    <property type="match status" value="1"/>
</dbReference>
<dbReference type="SUPFAM" id="SSF103473">
    <property type="entry name" value="MFS general substrate transporter"/>
    <property type="match status" value="1"/>
</dbReference>
<keyword evidence="3 5" id="KW-1133">Transmembrane helix</keyword>
<protein>
    <submittedName>
        <fullName evidence="7">Membrane protein</fullName>
    </submittedName>
</protein>
<feature type="domain" description="NfeD-like C-terminal" evidence="6">
    <location>
        <begin position="93"/>
        <end position="147"/>
    </location>
</feature>
<dbReference type="PANTHER" id="PTHR33507">
    <property type="entry name" value="INNER MEMBRANE PROTEIN YBBJ"/>
    <property type="match status" value="1"/>
</dbReference>
<feature type="transmembrane region" description="Helical" evidence="5">
    <location>
        <begin position="56"/>
        <end position="76"/>
    </location>
</feature>
<dbReference type="InterPro" id="IPR036259">
    <property type="entry name" value="MFS_trans_sf"/>
</dbReference>
<dbReference type="Proteomes" id="UP000275727">
    <property type="component" value="Chromosome"/>
</dbReference>
<name>A0AAD1D6E4_SPHMI</name>
<evidence type="ECO:0000256" key="1">
    <source>
        <dbReference type="ARBA" id="ARBA00004141"/>
    </source>
</evidence>
<evidence type="ECO:0000256" key="2">
    <source>
        <dbReference type="ARBA" id="ARBA00022692"/>
    </source>
</evidence>
<dbReference type="InterPro" id="IPR052165">
    <property type="entry name" value="Membrane_assoc_protease"/>
</dbReference>
<evidence type="ECO:0000259" key="6">
    <source>
        <dbReference type="Pfam" id="PF01957"/>
    </source>
</evidence>
<evidence type="ECO:0000313" key="9">
    <source>
        <dbReference type="Proteomes" id="UP000275727"/>
    </source>
</evidence>
<comment type="subcellular location">
    <subcellularLocation>
        <location evidence="1">Membrane</location>
        <topology evidence="1">Multi-pass membrane protein</topology>
    </subcellularLocation>
</comment>
<gene>
    <name evidence="8" type="ORF">DFR51_0672</name>
    <name evidence="7" type="ORF">SmB9_17020</name>
</gene>
<accession>A0AAD1D6E4</accession>
<reference evidence="7 9" key="1">
    <citation type="submission" date="2018-06" db="EMBL/GenBank/DDBJ databases">
        <title>Complete Genome Sequence of the Microcystin-Degrading Bacterium Sphingosinicella microcystinivorans Strain B-9.</title>
        <authorList>
            <person name="Jin H."/>
            <person name="Nishizawa T."/>
            <person name="Guo Y."/>
            <person name="Nishizawa A."/>
            <person name="Park H."/>
            <person name="Kato H."/>
            <person name="Tsuji K."/>
            <person name="Harada K."/>
        </authorList>
    </citation>
    <scope>NUCLEOTIDE SEQUENCE [LARGE SCALE GENOMIC DNA]</scope>
    <source>
        <strain evidence="7 9">B9</strain>
    </source>
</reference>
<dbReference type="SUPFAM" id="SSF141322">
    <property type="entry name" value="NfeD domain-like"/>
    <property type="match status" value="1"/>
</dbReference>
<evidence type="ECO:0000256" key="4">
    <source>
        <dbReference type="ARBA" id="ARBA00023136"/>
    </source>
</evidence>
<dbReference type="PANTHER" id="PTHR33507:SF3">
    <property type="entry name" value="INNER MEMBRANE PROTEIN YBBJ"/>
    <property type="match status" value="1"/>
</dbReference>
<keyword evidence="4 5" id="KW-0472">Membrane</keyword>
<dbReference type="InterPro" id="IPR012340">
    <property type="entry name" value="NA-bd_OB-fold"/>
</dbReference>
<dbReference type="InterPro" id="IPR002810">
    <property type="entry name" value="NfeD-like_C"/>
</dbReference>
<evidence type="ECO:0000313" key="10">
    <source>
        <dbReference type="Proteomes" id="UP000276029"/>
    </source>
</evidence>
<evidence type="ECO:0000313" key="7">
    <source>
        <dbReference type="EMBL" id="BBE34044.1"/>
    </source>
</evidence>
<dbReference type="EMBL" id="AP018711">
    <property type="protein sequence ID" value="BBE34044.1"/>
    <property type="molecule type" value="Genomic_DNA"/>
</dbReference>
<dbReference type="RefSeq" id="WP_121047610.1">
    <property type="nucleotide sequence ID" value="NZ_AP018711.1"/>
</dbReference>
<dbReference type="Proteomes" id="UP000276029">
    <property type="component" value="Unassembled WGS sequence"/>
</dbReference>
<evidence type="ECO:0000256" key="3">
    <source>
        <dbReference type="ARBA" id="ARBA00022989"/>
    </source>
</evidence>
<dbReference type="AlphaFoldDB" id="A0AAD1D6E4"/>
<evidence type="ECO:0000256" key="5">
    <source>
        <dbReference type="SAM" id="Phobius"/>
    </source>
</evidence>
<evidence type="ECO:0000313" key="8">
    <source>
        <dbReference type="EMBL" id="RKS91123.1"/>
    </source>
</evidence>